<accession>A0A9D4JW16</accession>
<name>A0A9D4JW16_DREPO</name>
<organism evidence="1 2">
    <name type="scientific">Dreissena polymorpha</name>
    <name type="common">Zebra mussel</name>
    <name type="synonym">Mytilus polymorpha</name>
    <dbReference type="NCBI Taxonomy" id="45954"/>
    <lineage>
        <taxon>Eukaryota</taxon>
        <taxon>Metazoa</taxon>
        <taxon>Spiralia</taxon>
        <taxon>Lophotrochozoa</taxon>
        <taxon>Mollusca</taxon>
        <taxon>Bivalvia</taxon>
        <taxon>Autobranchia</taxon>
        <taxon>Heteroconchia</taxon>
        <taxon>Euheterodonta</taxon>
        <taxon>Imparidentia</taxon>
        <taxon>Neoheterodontei</taxon>
        <taxon>Myida</taxon>
        <taxon>Dreissenoidea</taxon>
        <taxon>Dreissenidae</taxon>
        <taxon>Dreissena</taxon>
    </lineage>
</organism>
<sequence length="137" mass="15124">MRVQRQVYSADEVFLAADNCNKCICHMDGRVDCQVEATILSKSAIIESVSSTARALRPRRGFSGGSSRIQETPHFQRRSWFFKVPGVEHRYTAPPVNVPRGRHRGCPFPSTASSKGAAQEAPMTLVAVACRLHLVRG</sequence>
<dbReference type="Gene3D" id="2.10.70.10">
    <property type="entry name" value="Complement Module, domain 1"/>
    <property type="match status" value="1"/>
</dbReference>
<evidence type="ECO:0000313" key="1">
    <source>
        <dbReference type="EMBL" id="KAH3822442.1"/>
    </source>
</evidence>
<evidence type="ECO:0000313" key="2">
    <source>
        <dbReference type="Proteomes" id="UP000828390"/>
    </source>
</evidence>
<proteinExistence type="predicted"/>
<gene>
    <name evidence="1" type="ORF">DPMN_124220</name>
</gene>
<dbReference type="AlphaFoldDB" id="A0A9D4JW16"/>
<reference evidence="1" key="2">
    <citation type="submission" date="2020-11" db="EMBL/GenBank/DDBJ databases">
        <authorList>
            <person name="McCartney M.A."/>
            <person name="Auch B."/>
            <person name="Kono T."/>
            <person name="Mallez S."/>
            <person name="Becker A."/>
            <person name="Gohl D.M."/>
            <person name="Silverstein K.A.T."/>
            <person name="Koren S."/>
            <person name="Bechman K.B."/>
            <person name="Herman A."/>
            <person name="Abrahante J.E."/>
            <person name="Garbe J."/>
        </authorList>
    </citation>
    <scope>NUCLEOTIDE SEQUENCE</scope>
    <source>
        <strain evidence="1">Duluth1</strain>
        <tissue evidence="1">Whole animal</tissue>
    </source>
</reference>
<dbReference type="Proteomes" id="UP000828390">
    <property type="component" value="Unassembled WGS sequence"/>
</dbReference>
<comment type="caution">
    <text evidence="1">The sequence shown here is derived from an EMBL/GenBank/DDBJ whole genome shotgun (WGS) entry which is preliminary data.</text>
</comment>
<protein>
    <submittedName>
        <fullName evidence="1">Uncharacterized protein</fullName>
    </submittedName>
</protein>
<keyword evidence="2" id="KW-1185">Reference proteome</keyword>
<reference evidence="1" key="1">
    <citation type="journal article" date="2019" name="bioRxiv">
        <title>The Genome of the Zebra Mussel, Dreissena polymorpha: A Resource for Invasive Species Research.</title>
        <authorList>
            <person name="McCartney M.A."/>
            <person name="Auch B."/>
            <person name="Kono T."/>
            <person name="Mallez S."/>
            <person name="Zhang Y."/>
            <person name="Obille A."/>
            <person name="Becker A."/>
            <person name="Abrahante J.E."/>
            <person name="Garbe J."/>
            <person name="Badalamenti J.P."/>
            <person name="Herman A."/>
            <person name="Mangelson H."/>
            <person name="Liachko I."/>
            <person name="Sullivan S."/>
            <person name="Sone E.D."/>
            <person name="Koren S."/>
            <person name="Silverstein K.A.T."/>
            <person name="Beckman K.B."/>
            <person name="Gohl D.M."/>
        </authorList>
    </citation>
    <scope>NUCLEOTIDE SEQUENCE</scope>
    <source>
        <strain evidence="1">Duluth1</strain>
        <tissue evidence="1">Whole animal</tissue>
    </source>
</reference>
<dbReference type="EMBL" id="JAIWYP010000005">
    <property type="protein sequence ID" value="KAH3822442.1"/>
    <property type="molecule type" value="Genomic_DNA"/>
</dbReference>